<evidence type="ECO:0000256" key="1">
    <source>
        <dbReference type="SAM" id="Phobius"/>
    </source>
</evidence>
<organism evidence="2 3">
    <name type="scientific">Chitinophaga polysaccharea</name>
    <dbReference type="NCBI Taxonomy" id="1293035"/>
    <lineage>
        <taxon>Bacteria</taxon>
        <taxon>Pseudomonadati</taxon>
        <taxon>Bacteroidota</taxon>
        <taxon>Chitinophagia</taxon>
        <taxon>Chitinophagales</taxon>
        <taxon>Chitinophagaceae</taxon>
        <taxon>Chitinophaga</taxon>
    </lineage>
</organism>
<keyword evidence="1" id="KW-1133">Transmembrane helix</keyword>
<protein>
    <submittedName>
        <fullName evidence="2">Uncharacterized protein</fullName>
    </submittedName>
</protein>
<name>A0A561PQR3_9BACT</name>
<sequence length="79" mass="8796">MLKNVNKNTTIYSKVYSYLILFLINSISFSMMSIFKSKKTVAQKSTGTKATFLTSTIIPDTIKVQSLHAFLSQKDGPSV</sequence>
<keyword evidence="1" id="KW-0812">Transmembrane</keyword>
<reference evidence="2 3" key="1">
    <citation type="submission" date="2019-06" db="EMBL/GenBank/DDBJ databases">
        <title>Sorghum-associated microbial communities from plants grown in Nebraska, USA.</title>
        <authorList>
            <person name="Schachtman D."/>
        </authorList>
    </citation>
    <scope>NUCLEOTIDE SEQUENCE [LARGE SCALE GENOMIC DNA]</scope>
    <source>
        <strain evidence="2 3">1209</strain>
    </source>
</reference>
<keyword evidence="3" id="KW-1185">Reference proteome</keyword>
<proteinExistence type="predicted"/>
<dbReference type="Proteomes" id="UP000320811">
    <property type="component" value="Unassembled WGS sequence"/>
</dbReference>
<feature type="transmembrane region" description="Helical" evidence="1">
    <location>
        <begin position="15"/>
        <end position="35"/>
    </location>
</feature>
<comment type="caution">
    <text evidence="2">The sequence shown here is derived from an EMBL/GenBank/DDBJ whole genome shotgun (WGS) entry which is preliminary data.</text>
</comment>
<evidence type="ECO:0000313" key="2">
    <source>
        <dbReference type="EMBL" id="TWF40452.1"/>
    </source>
</evidence>
<keyword evidence="1" id="KW-0472">Membrane</keyword>
<dbReference type="EMBL" id="VIWO01000004">
    <property type="protein sequence ID" value="TWF40452.1"/>
    <property type="molecule type" value="Genomic_DNA"/>
</dbReference>
<evidence type="ECO:0000313" key="3">
    <source>
        <dbReference type="Proteomes" id="UP000320811"/>
    </source>
</evidence>
<accession>A0A561PQR3</accession>
<gene>
    <name evidence="2" type="ORF">FHW36_104134</name>
</gene>
<dbReference type="AlphaFoldDB" id="A0A561PQR3"/>